<evidence type="ECO:0000313" key="1">
    <source>
        <dbReference type="EMBL" id="GIQ68549.1"/>
    </source>
</evidence>
<organism evidence="1 2">
    <name type="scientific">Xylanibacillus composti</name>
    <dbReference type="NCBI Taxonomy" id="1572762"/>
    <lineage>
        <taxon>Bacteria</taxon>
        <taxon>Bacillati</taxon>
        <taxon>Bacillota</taxon>
        <taxon>Bacilli</taxon>
        <taxon>Bacillales</taxon>
        <taxon>Paenibacillaceae</taxon>
        <taxon>Xylanibacillus</taxon>
    </lineage>
</organism>
<dbReference type="InterPro" id="IPR027056">
    <property type="entry name" value="Gluconate_2DH_su3"/>
</dbReference>
<keyword evidence="2" id="KW-1185">Reference proteome</keyword>
<protein>
    <recommendedName>
        <fullName evidence="3">Gluconate 2-dehydrogenase subunit 3 family protein</fullName>
    </recommendedName>
</protein>
<reference evidence="1" key="1">
    <citation type="submission" date="2021-04" db="EMBL/GenBank/DDBJ databases">
        <title>Draft genome sequence of Xylanibacillus composti strain K13.</title>
        <authorList>
            <person name="Uke A."/>
            <person name="Chhe C."/>
            <person name="Baramee S."/>
            <person name="Kosugi A."/>
        </authorList>
    </citation>
    <scope>NUCLEOTIDE SEQUENCE</scope>
    <source>
        <strain evidence="1">K13</strain>
    </source>
</reference>
<accession>A0A8J4H0D1</accession>
<dbReference type="EMBL" id="BOVK01000015">
    <property type="protein sequence ID" value="GIQ68549.1"/>
    <property type="molecule type" value="Genomic_DNA"/>
</dbReference>
<dbReference type="Pfam" id="PF13618">
    <property type="entry name" value="Gluconate_2-dh3"/>
    <property type="match status" value="1"/>
</dbReference>
<dbReference type="Proteomes" id="UP000677918">
    <property type="component" value="Unassembled WGS sequence"/>
</dbReference>
<dbReference type="AlphaFoldDB" id="A0A8J4H0D1"/>
<gene>
    <name evidence="1" type="ORF">XYCOK13_13730</name>
</gene>
<comment type="caution">
    <text evidence="1">The sequence shown here is derived from an EMBL/GenBank/DDBJ whole genome shotgun (WGS) entry which is preliminary data.</text>
</comment>
<proteinExistence type="predicted"/>
<dbReference type="RefSeq" id="WP_213411119.1">
    <property type="nucleotide sequence ID" value="NZ_BOVK01000015.1"/>
</dbReference>
<evidence type="ECO:0008006" key="3">
    <source>
        <dbReference type="Google" id="ProtNLM"/>
    </source>
</evidence>
<evidence type="ECO:0000313" key="2">
    <source>
        <dbReference type="Proteomes" id="UP000677918"/>
    </source>
</evidence>
<sequence length="197" mass="22549">MASQSHYPFYNVMDEQEAWDPHTRGIVRGRLEETASMQFLEVDEQHLLRSVCRVLLDETRSEIIAFVVAHMDQALASPIGESQRKAGLFPRKRLIREGLKRIRLSSLFHDFAAMDTQELTVLQQLLSQLNEGRAEPVEVWESFDQQAFFHTALSMAADGYYSHPDIWSEIGYGGPAYPRGYVRANLGQTDPWEPKAH</sequence>
<name>A0A8J4H0D1_9BACL</name>